<proteinExistence type="predicted"/>
<evidence type="ECO:0000256" key="2">
    <source>
        <dbReference type="ARBA" id="ARBA00005102"/>
    </source>
</evidence>
<evidence type="ECO:0000256" key="1">
    <source>
        <dbReference type="ARBA" id="ARBA00003818"/>
    </source>
</evidence>
<dbReference type="EMBL" id="CP013290">
    <property type="protein sequence ID" value="APH00218.1"/>
    <property type="molecule type" value="Genomic_DNA"/>
</dbReference>
<dbReference type="GO" id="GO:0016410">
    <property type="term" value="F:N-acyltransferase activity"/>
    <property type="evidence" value="ECO:0007669"/>
    <property type="project" value="TreeGrafter"/>
</dbReference>
<dbReference type="EMBL" id="CP062789">
    <property type="protein sequence ID" value="QOK22989.1"/>
    <property type="molecule type" value="Genomic_DNA"/>
</dbReference>
<dbReference type="RefSeq" id="WP_072623397.1">
    <property type="nucleotide sequence ID" value="NZ_CP013290.1"/>
</dbReference>
<dbReference type="PANTHER" id="PTHR31438:SF1">
    <property type="entry name" value="LYSINE N-ACYLTRANSFERASE C17G9.06C-RELATED"/>
    <property type="match status" value="1"/>
</dbReference>
<keyword evidence="7" id="KW-0808">Transferase</keyword>
<feature type="domain" description="Acyltransferase MbtK/IucB-like conserved" evidence="5">
    <location>
        <begin position="7"/>
        <end position="48"/>
    </location>
</feature>
<comment type="function">
    <text evidence="1">Acyltransferase required for the direct transfer of medium- to long-chain fatty acyl moieties from a carrier protein (MbtL) on to the epsilon-amino group of lysine residue in the mycobactin core.</text>
</comment>
<dbReference type="PANTHER" id="PTHR31438">
    <property type="entry name" value="LYSINE N-ACYLTRANSFERASE C17G9.06C-RELATED"/>
    <property type="match status" value="1"/>
</dbReference>
<reference evidence="7 9" key="2">
    <citation type="submission" date="2020-10" db="EMBL/GenBank/DDBJ databases">
        <title>Janibacter indicus TT2 genome sequence.</title>
        <authorList>
            <person name="Lee K."/>
            <person name="Ganzorig M."/>
        </authorList>
    </citation>
    <scope>NUCLEOTIDE SEQUENCE [LARGE SCALE GENOMIC DNA]</scope>
    <source>
        <strain evidence="7 9">TT2</strain>
    </source>
</reference>
<dbReference type="UniPathway" id="UPA00011"/>
<dbReference type="Pfam" id="PF13523">
    <property type="entry name" value="Acetyltransf_8"/>
    <property type="match status" value="1"/>
</dbReference>
<gene>
    <name evidence="6" type="ORF">ASJ30_00615</name>
    <name evidence="7" type="ORF">IGS73_00605</name>
</gene>
<name>A0A1L3MCY7_9MICO</name>
<evidence type="ECO:0000259" key="5">
    <source>
        <dbReference type="SMART" id="SM01006"/>
    </source>
</evidence>
<keyword evidence="8" id="KW-1185">Reference proteome</keyword>
<evidence type="ECO:0000256" key="4">
    <source>
        <dbReference type="ARBA" id="ARBA00031122"/>
    </source>
</evidence>
<dbReference type="Proteomes" id="UP000593998">
    <property type="component" value="Chromosome"/>
</dbReference>
<dbReference type="Proteomes" id="UP000182938">
    <property type="component" value="Chromosome"/>
</dbReference>
<evidence type="ECO:0000256" key="3">
    <source>
        <dbReference type="ARBA" id="ARBA00020586"/>
    </source>
</evidence>
<dbReference type="AlphaFoldDB" id="A0A1L3MCY7"/>
<sequence>MTDLTFRPLRPDEDAALVHGWVTQPRGRFWGMADKSVEEVCDIYAFVDSLEAHWAWIGESEGRPAALVQTYEPEHDPVADAYDVQPGDVGAHVFVAPGEDAAAVGVGIYEWIFSDPGVRRLVGEPDAANRAVLHRLEQIGFELGERVRVGDKDARMVYLTRERFESLVGV</sequence>
<dbReference type="SMART" id="SM01006">
    <property type="entry name" value="AlcB"/>
    <property type="match status" value="1"/>
</dbReference>
<dbReference type="InterPro" id="IPR019432">
    <property type="entry name" value="Acyltransferase_MbtK/IucB-like"/>
</dbReference>
<dbReference type="Gene3D" id="3.40.630.30">
    <property type="match status" value="1"/>
</dbReference>
<accession>A0A1L3MCY7</accession>
<reference evidence="6 8" key="1">
    <citation type="submission" date="2015-11" db="EMBL/GenBank/DDBJ databases">
        <authorList>
            <person name="Zhang Y."/>
            <person name="Guo Z."/>
        </authorList>
    </citation>
    <scope>NUCLEOTIDE SEQUENCE [LARGE SCALE GENOMIC DNA]</scope>
    <source>
        <strain evidence="6 8">YFY001</strain>
    </source>
</reference>
<organism evidence="6 8">
    <name type="scientific">Janibacter indicus</name>
    <dbReference type="NCBI Taxonomy" id="857417"/>
    <lineage>
        <taxon>Bacteria</taxon>
        <taxon>Bacillati</taxon>
        <taxon>Actinomycetota</taxon>
        <taxon>Actinomycetes</taxon>
        <taxon>Micrococcales</taxon>
        <taxon>Intrasporangiaceae</taxon>
        <taxon>Janibacter</taxon>
    </lineage>
</organism>
<dbReference type="GO" id="GO:0019290">
    <property type="term" value="P:siderophore biosynthetic process"/>
    <property type="evidence" value="ECO:0007669"/>
    <property type="project" value="InterPro"/>
</dbReference>
<dbReference type="SUPFAM" id="SSF55729">
    <property type="entry name" value="Acyl-CoA N-acyltransferases (Nat)"/>
    <property type="match status" value="1"/>
</dbReference>
<evidence type="ECO:0000313" key="9">
    <source>
        <dbReference type="Proteomes" id="UP000593998"/>
    </source>
</evidence>
<evidence type="ECO:0000313" key="8">
    <source>
        <dbReference type="Proteomes" id="UP000182938"/>
    </source>
</evidence>
<protein>
    <recommendedName>
        <fullName evidence="3">Lysine N-acyltransferase MbtK</fullName>
    </recommendedName>
    <alternativeName>
        <fullName evidence="4">Mycobactin synthase protein K</fullName>
    </alternativeName>
</protein>
<dbReference type="KEGG" id="jte:ASJ30_00615"/>
<comment type="pathway">
    <text evidence="2">Siderophore biosynthesis; mycobactin biosynthesis.</text>
</comment>
<evidence type="ECO:0000313" key="6">
    <source>
        <dbReference type="EMBL" id="APH00218.1"/>
    </source>
</evidence>
<dbReference type="InterPro" id="IPR016181">
    <property type="entry name" value="Acyl_CoA_acyltransferase"/>
</dbReference>
<evidence type="ECO:0000313" key="7">
    <source>
        <dbReference type="EMBL" id="QOK22989.1"/>
    </source>
</evidence>